<proteinExistence type="predicted"/>
<gene>
    <name evidence="2" type="ORF">L486_08075</name>
</gene>
<reference evidence="2 3" key="1">
    <citation type="submission" date="2013-07" db="EMBL/GenBank/DDBJ databases">
        <title>The Genome Sequence of Kwoniella mangroviensis CBS10435.</title>
        <authorList>
            <consortium name="The Broad Institute Genome Sequencing Platform"/>
            <person name="Cuomo C."/>
            <person name="Litvintseva A."/>
            <person name="Chen Y."/>
            <person name="Heitman J."/>
            <person name="Sun S."/>
            <person name="Springer D."/>
            <person name="Dromer F."/>
            <person name="Young S.K."/>
            <person name="Zeng Q."/>
            <person name="Gargeya S."/>
            <person name="Fitzgerald M."/>
            <person name="Abouelleil A."/>
            <person name="Alvarado L."/>
            <person name="Berlin A.M."/>
            <person name="Chapman S.B."/>
            <person name="Dewar J."/>
            <person name="Goldberg J."/>
            <person name="Griggs A."/>
            <person name="Gujja S."/>
            <person name="Hansen M."/>
            <person name="Howarth C."/>
            <person name="Imamovic A."/>
            <person name="Larimer J."/>
            <person name="McCowan C."/>
            <person name="Murphy C."/>
            <person name="Pearson M."/>
            <person name="Priest M."/>
            <person name="Roberts A."/>
            <person name="Saif S."/>
            <person name="Shea T."/>
            <person name="Sykes S."/>
            <person name="Wortman J."/>
            <person name="Nusbaum C."/>
            <person name="Birren B."/>
        </authorList>
    </citation>
    <scope>NUCLEOTIDE SEQUENCE [LARGE SCALE GENOMIC DNA]</scope>
    <source>
        <strain evidence="2 3">CBS 10435</strain>
    </source>
</reference>
<reference evidence="3" key="2">
    <citation type="submission" date="2013-12" db="EMBL/GenBank/DDBJ databases">
        <title>Evolution of pathogenesis and genome organization in the Tremellales.</title>
        <authorList>
            <person name="Cuomo C."/>
            <person name="Litvintseva A."/>
            <person name="Heitman J."/>
            <person name="Chen Y."/>
            <person name="Sun S."/>
            <person name="Springer D."/>
            <person name="Dromer F."/>
            <person name="Young S."/>
            <person name="Zeng Q."/>
            <person name="Chapman S."/>
            <person name="Gujja S."/>
            <person name="Saif S."/>
            <person name="Birren B."/>
        </authorList>
    </citation>
    <scope>NUCLEOTIDE SEQUENCE [LARGE SCALE GENOMIC DNA]</scope>
    <source>
        <strain evidence="3">CBS 10435</strain>
    </source>
</reference>
<evidence type="ECO:0000256" key="1">
    <source>
        <dbReference type="SAM" id="MobiDB-lite"/>
    </source>
</evidence>
<dbReference type="Proteomes" id="UP000092583">
    <property type="component" value="Unassembled WGS sequence"/>
</dbReference>
<feature type="region of interest" description="Disordered" evidence="1">
    <location>
        <begin position="83"/>
        <end position="123"/>
    </location>
</feature>
<feature type="region of interest" description="Disordered" evidence="1">
    <location>
        <begin position="39"/>
        <end position="69"/>
    </location>
</feature>
<evidence type="ECO:0000313" key="3">
    <source>
        <dbReference type="Proteomes" id="UP000092583"/>
    </source>
</evidence>
<protein>
    <submittedName>
        <fullName evidence="2">Uncharacterized protein</fullName>
    </submittedName>
</protein>
<organism evidence="2 3">
    <name type="scientific">Kwoniella mangroviensis CBS 10435</name>
    <dbReference type="NCBI Taxonomy" id="1331196"/>
    <lineage>
        <taxon>Eukaryota</taxon>
        <taxon>Fungi</taxon>
        <taxon>Dikarya</taxon>
        <taxon>Basidiomycota</taxon>
        <taxon>Agaricomycotina</taxon>
        <taxon>Tremellomycetes</taxon>
        <taxon>Tremellales</taxon>
        <taxon>Cryptococcaceae</taxon>
        <taxon>Kwoniella</taxon>
    </lineage>
</organism>
<feature type="compositionally biased region" description="Polar residues" evidence="1">
    <location>
        <begin position="52"/>
        <end position="68"/>
    </location>
</feature>
<name>A0A1B9IG21_9TREE</name>
<accession>A0A1B9IG21</accession>
<feature type="compositionally biased region" description="Polar residues" evidence="1">
    <location>
        <begin position="87"/>
        <end position="101"/>
    </location>
</feature>
<sequence>MTLNPRWIYIKSSLNNSIGIGQDIQSSLIIQTYPGESTQNHIHPSVSGDHNYGQQTASQSTIKPTRSQPRLDLDKILARVAGRPPLNATSPTRSNTFQPPQDSLIGKDEKHDGATCTIGSSPISNREMSEDFLTEAILEVYHSMDDISLDPPVELTGNGSSVTCNIDPDPDSTLVNSHSQTLSMKSSRYHIPAKEIEERSERDNQLISALLSFITLEREYLHSRCMSKIQVIYEGTLISRAGAIIRIVQQMGGQTREAREGDIVTVDEDRLKQRYRLVSDASTDQERNGQSDQYHVPITLVRLVELIKECRKKELEERTMDLLTF</sequence>
<keyword evidence="3" id="KW-1185">Reference proteome</keyword>
<dbReference type="AlphaFoldDB" id="A0A1B9IG21"/>
<evidence type="ECO:0000313" key="2">
    <source>
        <dbReference type="EMBL" id="OCF54525.1"/>
    </source>
</evidence>
<dbReference type="EMBL" id="KI669470">
    <property type="protein sequence ID" value="OCF54525.1"/>
    <property type="molecule type" value="Genomic_DNA"/>
</dbReference>